<organism evidence="1 2">
    <name type="scientific">Chitinimonas arctica</name>
    <dbReference type="NCBI Taxonomy" id="2594795"/>
    <lineage>
        <taxon>Bacteria</taxon>
        <taxon>Pseudomonadati</taxon>
        <taxon>Pseudomonadota</taxon>
        <taxon>Betaproteobacteria</taxon>
        <taxon>Neisseriales</taxon>
        <taxon>Chitinibacteraceae</taxon>
        <taxon>Chitinimonas</taxon>
    </lineage>
</organism>
<accession>A0A516SJ27</accession>
<dbReference type="KEGG" id="cari:FNU76_18335"/>
<dbReference type="RefSeq" id="WP_144279534.1">
    <property type="nucleotide sequence ID" value="NZ_CP041730.1"/>
</dbReference>
<dbReference type="Proteomes" id="UP000317550">
    <property type="component" value="Chromosome"/>
</dbReference>
<dbReference type="AlphaFoldDB" id="A0A516SJ27"/>
<proteinExistence type="predicted"/>
<reference evidence="2" key="1">
    <citation type="submission" date="2019-07" db="EMBL/GenBank/DDBJ databases">
        <title>Chitinimonas sp. nov., isolated from Ny-Alesund, arctica soil.</title>
        <authorList>
            <person name="Xu Q."/>
            <person name="Peng F."/>
        </authorList>
    </citation>
    <scope>NUCLEOTIDE SEQUENCE [LARGE SCALE GENOMIC DNA]</scope>
    <source>
        <strain evidence="2">R3-44</strain>
    </source>
</reference>
<keyword evidence="2" id="KW-1185">Reference proteome</keyword>
<evidence type="ECO:0000313" key="2">
    <source>
        <dbReference type="Proteomes" id="UP000317550"/>
    </source>
</evidence>
<evidence type="ECO:0000313" key="1">
    <source>
        <dbReference type="EMBL" id="QDQ28147.1"/>
    </source>
</evidence>
<sequence>MIFYGHYEMRGIPHISKEEVQGHLKKCVDNDEIRPGELTQFSLTSGESYTVTVEAVSPHCEAELKIVREQEKNISKARQFLNAIREFFTHRCKNLGMSNAQLFTKGAQGIWSNRSSASKASAAASTTGGEKKTQLGNLEKFLGDLLDIYPKVMGIKLGENSNNKPFHRVIVAPTIELQSIGKLLITKECSTRFEEAIAALQEAIETIKAANGNRAAEFDKAKGLFVAISYQLLTYGEQITEAHGLKRTSAQPWEGTRSESLKAAFRDWIKAEVAAIASKALTKAHKIVHPCGGENNWEWDARNKEINGAMAAIKRLKAKFYFKEKTVEINNITNTLEYFKKRISTHIALPKLHTTLKRGILAEIRAKIREIDVQRANNLANFHKHPWNLKI</sequence>
<dbReference type="EMBL" id="CP041730">
    <property type="protein sequence ID" value="QDQ28147.1"/>
    <property type="molecule type" value="Genomic_DNA"/>
</dbReference>
<gene>
    <name evidence="1" type="ORF">FNU76_18335</name>
</gene>
<name>A0A516SJ27_9NEIS</name>
<protein>
    <submittedName>
        <fullName evidence="1">Uncharacterized protein</fullName>
    </submittedName>
</protein>